<dbReference type="GeneID" id="23462962"/>
<reference evidence="2 3" key="1">
    <citation type="journal article" date="2015" name="Parasitol. Res.">
        <title>Viruses in close associations with free-living amoebae.</title>
        <authorList>
            <person name="Scheid P."/>
        </authorList>
    </citation>
    <scope>NUCLEOTIDE SEQUENCE [LARGE SCALE GENOMIC DNA]</scope>
    <source>
        <strain evidence="2">KlaHel</strain>
    </source>
</reference>
<evidence type="ECO:0000313" key="3">
    <source>
        <dbReference type="Proteomes" id="UP000202511"/>
    </source>
</evidence>
<dbReference type="KEGG" id="vg:23462962"/>
<feature type="region of interest" description="Disordered" evidence="1">
    <location>
        <begin position="1"/>
        <end position="51"/>
    </location>
</feature>
<dbReference type="RefSeq" id="YP_009120280.1">
    <property type="nucleotide sequence ID" value="NC_026440.1"/>
</dbReference>
<feature type="compositionally biased region" description="Low complexity" evidence="1">
    <location>
        <begin position="14"/>
        <end position="24"/>
    </location>
</feature>
<evidence type="ECO:0000313" key="2">
    <source>
        <dbReference type="EMBL" id="AJF98045.1"/>
    </source>
</evidence>
<evidence type="ECO:0000256" key="1">
    <source>
        <dbReference type="SAM" id="MobiDB-lite"/>
    </source>
</evidence>
<dbReference type="Proteomes" id="UP000202511">
    <property type="component" value="Segment"/>
</dbReference>
<proteinExistence type="predicted"/>
<organism evidence="2 3">
    <name type="scientific">Pandoravirus inopinatum</name>
    <dbReference type="NCBI Taxonomy" id="1605721"/>
    <lineage>
        <taxon>Viruses</taxon>
        <taxon>Pandoravirus</taxon>
    </lineage>
</organism>
<accession>A0A0B5J7Z2</accession>
<name>A0A0B5J7Z2_9VIRU</name>
<dbReference type="EMBL" id="KP136319">
    <property type="protein sequence ID" value="AJF98045.1"/>
    <property type="molecule type" value="Genomic_DNA"/>
</dbReference>
<sequence length="458" mass="49365">MEPAFAVPSPRPPTATTKPTAKTTKTMRHPTAKRSLSEGDLARATTAPRKRRRTPALGIVLVSTSDGATFSLDVSSGGRFATRFPHSHLVLSGDGITDDHTDNVNGDTHVDNDDAVQRRLNLSDVDRVAFAPVYAYAAFDGADFGPRGALEINGLVASALAMCVDRLDAVDAAAAALGVPEVAAMLRAWAKAAMPCLADTGDRLRIAAAEGAIEVSCVWRPRDRDLVERALGVQGAEQFCADMFQHQLGTTQSHLVVRIPLPRFDRPLEVPPLATVDAGDAVDDPEWLALDAPLRGWLPFLAATSHLDNVPGACERVRSASIAYGDDDVLQRPLNDLRLLAYEMPSRVCTDNPYHIAATFLCCLYGVNARCAVRAIRAATDGDMGLVGLLVDANARYGSRMPPPRGGHANGPRIEMLLTDHYLGGLGLTGSDLYMVDNAIALYYRDHDRFRQHFPPLD</sequence>
<protein>
    <submittedName>
        <fullName evidence="2">Uncharacterized protein</fullName>
    </submittedName>
</protein>